<dbReference type="EMBL" id="CAUYUJ010013224">
    <property type="protein sequence ID" value="CAK0835819.1"/>
    <property type="molecule type" value="Genomic_DNA"/>
</dbReference>
<gene>
    <name evidence="2" type="ORF">PCOR1329_LOCUS32508</name>
</gene>
<comment type="caution">
    <text evidence="2">The sequence shown here is derived from an EMBL/GenBank/DDBJ whole genome shotgun (WGS) entry which is preliminary data.</text>
</comment>
<evidence type="ECO:0000313" key="3">
    <source>
        <dbReference type="Proteomes" id="UP001189429"/>
    </source>
</evidence>
<proteinExistence type="predicted"/>
<accession>A0ABN9STL7</accession>
<name>A0ABN9STL7_9DINO</name>
<reference evidence="2" key="1">
    <citation type="submission" date="2023-10" db="EMBL/GenBank/DDBJ databases">
        <authorList>
            <person name="Chen Y."/>
            <person name="Shah S."/>
            <person name="Dougan E. K."/>
            <person name="Thang M."/>
            <person name="Chan C."/>
        </authorList>
    </citation>
    <scope>NUCLEOTIDE SEQUENCE [LARGE SCALE GENOMIC DNA]</scope>
</reference>
<evidence type="ECO:0000256" key="1">
    <source>
        <dbReference type="SAM" id="MobiDB-lite"/>
    </source>
</evidence>
<evidence type="ECO:0000313" key="2">
    <source>
        <dbReference type="EMBL" id="CAK0835819.1"/>
    </source>
</evidence>
<feature type="region of interest" description="Disordered" evidence="1">
    <location>
        <begin position="64"/>
        <end position="104"/>
    </location>
</feature>
<keyword evidence="3" id="KW-1185">Reference proteome</keyword>
<dbReference type="Proteomes" id="UP001189429">
    <property type="component" value="Unassembled WGS sequence"/>
</dbReference>
<organism evidence="2 3">
    <name type="scientific">Prorocentrum cordatum</name>
    <dbReference type="NCBI Taxonomy" id="2364126"/>
    <lineage>
        <taxon>Eukaryota</taxon>
        <taxon>Sar</taxon>
        <taxon>Alveolata</taxon>
        <taxon>Dinophyceae</taxon>
        <taxon>Prorocentrales</taxon>
        <taxon>Prorocentraceae</taxon>
        <taxon>Prorocentrum</taxon>
    </lineage>
</organism>
<protein>
    <submittedName>
        <fullName evidence="2">Uncharacterized protein</fullName>
    </submittedName>
</protein>
<sequence>MVVQLARIMAESGGETRVPHWLAEKAKEHRGGREGLGRQEGGAERLSGRIVGLQEEWRRQRRLAGYRDKGAAATGGQPERGGRRPEVLGGGGRGQRRLASTCSG</sequence>